<proteinExistence type="predicted"/>
<feature type="region of interest" description="Disordered" evidence="1">
    <location>
        <begin position="101"/>
        <end position="131"/>
    </location>
</feature>
<evidence type="ECO:0000313" key="3">
    <source>
        <dbReference type="Proteomes" id="UP000507470"/>
    </source>
</evidence>
<name>A0A6J8CFH9_MYTCO</name>
<protein>
    <submittedName>
        <fullName evidence="2">Uncharacterized protein</fullName>
    </submittedName>
</protein>
<dbReference type="EMBL" id="CACVKT020005267">
    <property type="protein sequence ID" value="CAC5394246.1"/>
    <property type="molecule type" value="Genomic_DNA"/>
</dbReference>
<keyword evidence="3" id="KW-1185">Reference proteome</keyword>
<evidence type="ECO:0000256" key="1">
    <source>
        <dbReference type="SAM" id="MobiDB-lite"/>
    </source>
</evidence>
<sequence length="180" mass="21020">MPRWKKKRPDRVQKYFSHSTSSYCSLSDIREKWVRYYLNGVQGKNIAYLNHMKNTESGSFLIPIDKHSSVSHTKEDAVEVRLVSPSVQMVDMAKETLKEEGISIDNRKRKPKDCKKKNISKESKNKKRKKPDVFFSNDDVIGEYKTRRRKEISHIVKNSEEEAVVSVKRTKQKKRGKGCT</sequence>
<feature type="compositionally biased region" description="Basic residues" evidence="1">
    <location>
        <begin position="107"/>
        <end position="130"/>
    </location>
</feature>
<dbReference type="Proteomes" id="UP000507470">
    <property type="component" value="Unassembled WGS sequence"/>
</dbReference>
<accession>A0A6J8CFH9</accession>
<reference evidence="2 3" key="1">
    <citation type="submission" date="2020-06" db="EMBL/GenBank/DDBJ databases">
        <authorList>
            <person name="Li R."/>
            <person name="Bekaert M."/>
        </authorList>
    </citation>
    <scope>NUCLEOTIDE SEQUENCE [LARGE SCALE GENOMIC DNA]</scope>
    <source>
        <strain evidence="3">wild</strain>
    </source>
</reference>
<evidence type="ECO:0000313" key="2">
    <source>
        <dbReference type="EMBL" id="CAC5394246.1"/>
    </source>
</evidence>
<organism evidence="2 3">
    <name type="scientific">Mytilus coruscus</name>
    <name type="common">Sea mussel</name>
    <dbReference type="NCBI Taxonomy" id="42192"/>
    <lineage>
        <taxon>Eukaryota</taxon>
        <taxon>Metazoa</taxon>
        <taxon>Spiralia</taxon>
        <taxon>Lophotrochozoa</taxon>
        <taxon>Mollusca</taxon>
        <taxon>Bivalvia</taxon>
        <taxon>Autobranchia</taxon>
        <taxon>Pteriomorphia</taxon>
        <taxon>Mytilida</taxon>
        <taxon>Mytiloidea</taxon>
        <taxon>Mytilidae</taxon>
        <taxon>Mytilinae</taxon>
        <taxon>Mytilus</taxon>
    </lineage>
</organism>
<gene>
    <name evidence="2" type="ORF">MCOR_29016</name>
</gene>
<dbReference type="AlphaFoldDB" id="A0A6J8CFH9"/>